<dbReference type="EMBL" id="RWGY01000009">
    <property type="protein sequence ID" value="TVU36586.1"/>
    <property type="molecule type" value="Genomic_DNA"/>
</dbReference>
<dbReference type="InterPro" id="IPR003441">
    <property type="entry name" value="NAC-dom"/>
</dbReference>
<dbReference type="PANTHER" id="PTHR47926:SF461">
    <property type="entry name" value="PENTATRICOPEPTIDE REPEAT SUPERFAMILY PROTEIN"/>
    <property type="match status" value="1"/>
</dbReference>
<dbReference type="AlphaFoldDB" id="A0A5J9VM96"/>
<dbReference type="InterPro" id="IPR046848">
    <property type="entry name" value="E_motif"/>
</dbReference>
<dbReference type="Pfam" id="PF20430">
    <property type="entry name" value="Eplus_motif"/>
    <property type="match status" value="1"/>
</dbReference>
<dbReference type="PROSITE" id="PS51005">
    <property type="entry name" value="NAC"/>
    <property type="match status" value="1"/>
</dbReference>
<feature type="compositionally biased region" description="Low complexity" evidence="8">
    <location>
        <begin position="880"/>
        <end position="894"/>
    </location>
</feature>
<gene>
    <name evidence="10" type="ORF">EJB05_18524</name>
</gene>
<dbReference type="Proteomes" id="UP000324897">
    <property type="component" value="Unassembled WGS sequence"/>
</dbReference>
<dbReference type="Pfam" id="PF20431">
    <property type="entry name" value="E_motif"/>
    <property type="match status" value="1"/>
</dbReference>
<dbReference type="PANTHER" id="PTHR47926">
    <property type="entry name" value="PENTATRICOPEPTIDE REPEAT-CONTAINING PROTEIN"/>
    <property type="match status" value="1"/>
</dbReference>
<dbReference type="FunFam" id="1.25.40.10:FF:000913">
    <property type="entry name" value="Os01g0814300 protein"/>
    <property type="match status" value="1"/>
</dbReference>
<feature type="repeat" description="PPR" evidence="7">
    <location>
        <begin position="325"/>
        <end position="359"/>
    </location>
</feature>
<sequence>MRHLSPREAASLPREDLEAHVVSLLRQCRGLRALRAAHARLLRLRLPRLTAAFALSKLLASCAGTATTTATASFARNLFDQIPDPTAFCYNSLIRALSAPTSPGDPFLVYRRMLRAGSPHPNSFTLAFALKACAAVPALGEGRQLHAQAFHHGLEPSPYVQTGLLNLYAKCEEVALARTVFDGMAGDRNLVAWSAMIGGYSRVGMVNEALGLFREMQAAGVEPDEVTMVSVISACAKAGALDLGRWVHAYIDRKGITVDLELSTALIDMYAKCGLIGRAREVFDAMVERDTKAWSAMIVGLAIHGLVEDALELFSRMLALKVKPNNVTFIGVLSACAHSGLVDDGRRYWSTMQDLGIKPLMENYGCMVDLLCRSGLLDDAYSFVTGMPIAPNSIIWRTLLVASKSSNRTEIVESASKKLLELEPLNPENYVLLSNLYASSSQWERVSYMRKKMRDNNVTVVAGCSSIEINGYLHKFVVSDDSHPEIKEIRLVLREIADRVRRAGHKPWTAAVLHDVGEEEKEVALCEHSERDLVRPVTLKTMSHPFGGVAAGYNLTHLGVTGVRFAPRDNELIVDYLQRKLRGEPLLTDSVNDHDDDVYSEHPKDLVAKLRKSFEGTWYLFSPRDRKYAGGERPRRSTNDGVGFWKSMEAKKKVLGGADGKEVIGYKRGLTFHLFVDKPGDVKKKWKPTEWKMVEFVSINTDRPPKENAANPMLLNDYVLCKIMNKKSPPVTDPGLSQSQSKEEDEEEQESSDGSGASQEQQRSTSSEEQQDEQQDATPEAPNGEDAAAAAALQAAAPEDFYPGANSLDDDLGQWKDGEPVSWWTDFVNSSIFNVDDHIGTVDVAGESPEDKQPAEQQQVTSVGGAGSPDAQQQAKPEATNKAATVAAAGTASASPKTVAVSSDFDWEGWGNDISNWDQLNTDAPCDTGFGFRRSHQG</sequence>
<comment type="caution">
    <text evidence="10">The sequence shown here is derived from an EMBL/GenBank/DDBJ whole genome shotgun (WGS) entry which is preliminary data.</text>
</comment>
<dbReference type="GO" id="GO:0006355">
    <property type="term" value="P:regulation of DNA-templated transcription"/>
    <property type="evidence" value="ECO:0007669"/>
    <property type="project" value="InterPro"/>
</dbReference>
<keyword evidence="5" id="KW-0804">Transcription</keyword>
<dbReference type="GO" id="GO:0003723">
    <property type="term" value="F:RNA binding"/>
    <property type="evidence" value="ECO:0007669"/>
    <property type="project" value="InterPro"/>
</dbReference>
<dbReference type="Gene3D" id="2.170.150.80">
    <property type="entry name" value="NAC domain"/>
    <property type="match status" value="1"/>
</dbReference>
<organism evidence="10 11">
    <name type="scientific">Eragrostis curvula</name>
    <name type="common">weeping love grass</name>
    <dbReference type="NCBI Taxonomy" id="38414"/>
    <lineage>
        <taxon>Eukaryota</taxon>
        <taxon>Viridiplantae</taxon>
        <taxon>Streptophyta</taxon>
        <taxon>Embryophyta</taxon>
        <taxon>Tracheophyta</taxon>
        <taxon>Spermatophyta</taxon>
        <taxon>Magnoliopsida</taxon>
        <taxon>Liliopsida</taxon>
        <taxon>Poales</taxon>
        <taxon>Poaceae</taxon>
        <taxon>PACMAD clade</taxon>
        <taxon>Chloridoideae</taxon>
        <taxon>Eragrostideae</taxon>
        <taxon>Eragrostidinae</taxon>
        <taxon>Eragrostis</taxon>
    </lineage>
</organism>
<keyword evidence="1" id="KW-0677">Repeat</keyword>
<dbReference type="Pfam" id="PF02365">
    <property type="entry name" value="NAM"/>
    <property type="match status" value="1"/>
</dbReference>
<dbReference type="SUPFAM" id="SSF101941">
    <property type="entry name" value="NAC domain"/>
    <property type="match status" value="1"/>
</dbReference>
<feature type="region of interest" description="Disordered" evidence="8">
    <location>
        <begin position="841"/>
        <end position="899"/>
    </location>
</feature>
<evidence type="ECO:0000256" key="2">
    <source>
        <dbReference type="ARBA" id="ARBA00022946"/>
    </source>
</evidence>
<accession>A0A5J9VM96</accession>
<name>A0A5J9VM96_9POAL</name>
<dbReference type="Gramene" id="TVU36586">
    <property type="protein sequence ID" value="TVU36586"/>
    <property type="gene ID" value="EJB05_18524"/>
</dbReference>
<keyword evidence="11" id="KW-1185">Reference proteome</keyword>
<feature type="region of interest" description="Disordered" evidence="8">
    <location>
        <begin position="916"/>
        <end position="938"/>
    </location>
</feature>
<evidence type="ECO:0000256" key="3">
    <source>
        <dbReference type="ARBA" id="ARBA00023015"/>
    </source>
</evidence>
<dbReference type="InterPro" id="IPR046849">
    <property type="entry name" value="E2_motif"/>
</dbReference>
<keyword evidence="4" id="KW-0238">DNA-binding</keyword>
<dbReference type="Gene3D" id="1.25.40.10">
    <property type="entry name" value="Tetratricopeptide repeat domain"/>
    <property type="match status" value="2"/>
</dbReference>
<evidence type="ECO:0000256" key="4">
    <source>
        <dbReference type="ARBA" id="ARBA00023125"/>
    </source>
</evidence>
<feature type="non-terminal residue" evidence="10">
    <location>
        <position position="1"/>
    </location>
</feature>
<evidence type="ECO:0000256" key="8">
    <source>
        <dbReference type="SAM" id="MobiDB-lite"/>
    </source>
</evidence>
<protein>
    <recommendedName>
        <fullName evidence="9">NAC domain-containing protein</fullName>
    </recommendedName>
</protein>
<dbReference type="InterPro" id="IPR011990">
    <property type="entry name" value="TPR-like_helical_dom_sf"/>
</dbReference>
<dbReference type="Pfam" id="PF01535">
    <property type="entry name" value="PPR"/>
    <property type="match status" value="2"/>
</dbReference>
<evidence type="ECO:0000256" key="5">
    <source>
        <dbReference type="ARBA" id="ARBA00023163"/>
    </source>
</evidence>
<evidence type="ECO:0000259" key="9">
    <source>
        <dbReference type="PROSITE" id="PS51005"/>
    </source>
</evidence>
<dbReference type="PROSITE" id="PS51375">
    <property type="entry name" value="PPR"/>
    <property type="match status" value="3"/>
</dbReference>
<feature type="repeat" description="PPR" evidence="7">
    <location>
        <begin position="189"/>
        <end position="223"/>
    </location>
</feature>
<feature type="repeat" description="PPR" evidence="7">
    <location>
        <begin position="290"/>
        <end position="324"/>
    </location>
</feature>
<evidence type="ECO:0000313" key="11">
    <source>
        <dbReference type="Proteomes" id="UP000324897"/>
    </source>
</evidence>
<keyword evidence="2" id="KW-0809">Transit peptide</keyword>
<evidence type="ECO:0000256" key="6">
    <source>
        <dbReference type="ARBA" id="ARBA00023242"/>
    </source>
</evidence>
<dbReference type="Pfam" id="PF13041">
    <property type="entry name" value="PPR_2"/>
    <property type="match status" value="2"/>
</dbReference>
<evidence type="ECO:0000256" key="1">
    <source>
        <dbReference type="ARBA" id="ARBA00022737"/>
    </source>
</evidence>
<dbReference type="GO" id="GO:0003677">
    <property type="term" value="F:DNA binding"/>
    <property type="evidence" value="ECO:0007669"/>
    <property type="project" value="UniProtKB-KW"/>
</dbReference>
<dbReference type="OrthoDB" id="185373at2759"/>
<dbReference type="InterPro" id="IPR002885">
    <property type="entry name" value="PPR_rpt"/>
</dbReference>
<evidence type="ECO:0000313" key="10">
    <source>
        <dbReference type="EMBL" id="TVU36586.1"/>
    </source>
</evidence>
<keyword evidence="3" id="KW-0805">Transcription regulation</keyword>
<dbReference type="FunFam" id="1.25.40.10:FF:000404">
    <property type="entry name" value="Pentatricopeptide repeat-containing protein chloroplastic"/>
    <property type="match status" value="1"/>
</dbReference>
<reference evidence="10 11" key="1">
    <citation type="journal article" date="2019" name="Sci. Rep.">
        <title>A high-quality genome of Eragrostis curvula grass provides insights into Poaceae evolution and supports new strategies to enhance forage quality.</title>
        <authorList>
            <person name="Carballo J."/>
            <person name="Santos B.A.C.M."/>
            <person name="Zappacosta D."/>
            <person name="Garbus I."/>
            <person name="Selva J.P."/>
            <person name="Gallo C.A."/>
            <person name="Diaz A."/>
            <person name="Albertini E."/>
            <person name="Caccamo M."/>
            <person name="Echenique V."/>
        </authorList>
    </citation>
    <scope>NUCLEOTIDE SEQUENCE [LARGE SCALE GENOMIC DNA]</scope>
    <source>
        <strain evidence="11">cv. Victoria</strain>
        <tissue evidence="10">Leaf</tissue>
    </source>
</reference>
<evidence type="ECO:0000256" key="7">
    <source>
        <dbReference type="PROSITE-ProRule" id="PRU00708"/>
    </source>
</evidence>
<dbReference type="NCBIfam" id="TIGR00756">
    <property type="entry name" value="PPR"/>
    <property type="match status" value="2"/>
</dbReference>
<keyword evidence="6" id="KW-0539">Nucleus</keyword>
<feature type="domain" description="NAC" evidence="9">
    <location>
        <begin position="559"/>
        <end position="726"/>
    </location>
</feature>
<dbReference type="InterPro" id="IPR046960">
    <property type="entry name" value="PPR_At4g14850-like_plant"/>
</dbReference>
<feature type="region of interest" description="Disordered" evidence="8">
    <location>
        <begin position="726"/>
        <end position="819"/>
    </location>
</feature>
<feature type="compositionally biased region" description="Low complexity" evidence="8">
    <location>
        <begin position="787"/>
        <end position="797"/>
    </location>
</feature>
<dbReference type="GO" id="GO:0009451">
    <property type="term" value="P:RNA modification"/>
    <property type="evidence" value="ECO:0007669"/>
    <property type="project" value="InterPro"/>
</dbReference>
<proteinExistence type="predicted"/>
<dbReference type="InterPro" id="IPR036093">
    <property type="entry name" value="NAC_dom_sf"/>
</dbReference>
<feature type="compositionally biased region" description="Low complexity" evidence="8">
    <location>
        <begin position="752"/>
        <end position="768"/>
    </location>
</feature>